<evidence type="ECO:0000256" key="6">
    <source>
        <dbReference type="ARBA" id="ARBA00022989"/>
    </source>
</evidence>
<accession>A0A8T1UXG9</accession>
<dbReference type="GO" id="GO:0005254">
    <property type="term" value="F:chloride channel activity"/>
    <property type="evidence" value="ECO:0007669"/>
    <property type="project" value="TreeGrafter"/>
</dbReference>
<dbReference type="InterPro" id="IPR049452">
    <property type="entry name" value="Anoctamin_TM"/>
</dbReference>
<dbReference type="InterPro" id="IPR039309">
    <property type="entry name" value="BT1"/>
</dbReference>
<evidence type="ECO:0000259" key="11">
    <source>
        <dbReference type="Pfam" id="PF04547"/>
    </source>
</evidence>
<dbReference type="VEuPathDB" id="FungiDB:PC110_g5462"/>
<evidence type="ECO:0000256" key="2">
    <source>
        <dbReference type="ARBA" id="ARBA00009993"/>
    </source>
</evidence>
<dbReference type="Pfam" id="PF01466">
    <property type="entry name" value="Skp1"/>
    <property type="match status" value="1"/>
</dbReference>
<proteinExistence type="inferred from homology"/>
<dbReference type="VEuPathDB" id="FungiDB:PC110_g5459"/>
<feature type="transmembrane region" description="Helical" evidence="8">
    <location>
        <begin position="474"/>
        <end position="494"/>
    </location>
</feature>
<organism evidence="12 13">
    <name type="scientific">Phytophthora cactorum</name>
    <dbReference type="NCBI Taxonomy" id="29920"/>
    <lineage>
        <taxon>Eukaryota</taxon>
        <taxon>Sar</taxon>
        <taxon>Stramenopiles</taxon>
        <taxon>Oomycota</taxon>
        <taxon>Peronosporomycetes</taxon>
        <taxon>Peronosporales</taxon>
        <taxon>Peronosporaceae</taxon>
        <taxon>Phytophthora</taxon>
    </lineage>
</organism>
<comment type="caution">
    <text evidence="12">The sequence shown here is derived from an EMBL/GenBank/DDBJ whole genome shotgun (WGS) entry which is preliminary data.</text>
</comment>
<feature type="transmembrane region" description="Helical" evidence="8">
    <location>
        <begin position="371"/>
        <end position="391"/>
    </location>
</feature>
<evidence type="ECO:0000313" key="12">
    <source>
        <dbReference type="EMBL" id="KAG6970179.1"/>
    </source>
</evidence>
<dbReference type="PANTHER" id="PTHR12308:SF73">
    <property type="entry name" value="ANOCTAMIN"/>
    <property type="match status" value="1"/>
</dbReference>
<evidence type="ECO:0000259" key="9">
    <source>
        <dbReference type="Pfam" id="PF01466"/>
    </source>
</evidence>
<evidence type="ECO:0000256" key="4">
    <source>
        <dbReference type="ARBA" id="ARBA00022692"/>
    </source>
</evidence>
<keyword evidence="6 8" id="KW-1133">Transmembrane helix</keyword>
<feature type="transmembrane region" description="Helical" evidence="8">
    <location>
        <begin position="304"/>
        <end position="323"/>
    </location>
</feature>
<dbReference type="GO" id="GO:0016020">
    <property type="term" value="C:membrane"/>
    <property type="evidence" value="ECO:0007669"/>
    <property type="project" value="UniProtKB-SubCell"/>
</dbReference>
<evidence type="ECO:0000256" key="3">
    <source>
        <dbReference type="ARBA" id="ARBA00022448"/>
    </source>
</evidence>
<dbReference type="InterPro" id="IPR007632">
    <property type="entry name" value="Anoctamin"/>
</dbReference>
<dbReference type="InterPro" id="IPR016072">
    <property type="entry name" value="Skp1_comp_dimer"/>
</dbReference>
<evidence type="ECO:0000256" key="1">
    <source>
        <dbReference type="ARBA" id="ARBA00004141"/>
    </source>
</evidence>
<keyword evidence="5" id="KW-0833">Ubl conjugation pathway</keyword>
<dbReference type="GO" id="GO:0006511">
    <property type="term" value="P:ubiquitin-dependent protein catabolic process"/>
    <property type="evidence" value="ECO:0007669"/>
    <property type="project" value="InterPro"/>
</dbReference>
<feature type="transmembrane region" description="Helical" evidence="8">
    <location>
        <begin position="335"/>
        <end position="356"/>
    </location>
</feature>
<evidence type="ECO:0000256" key="5">
    <source>
        <dbReference type="ARBA" id="ARBA00022786"/>
    </source>
</evidence>
<dbReference type="InterPro" id="IPR001232">
    <property type="entry name" value="SKP1-like"/>
</dbReference>
<gene>
    <name evidence="12" type="ORF">JG687_00002766</name>
</gene>
<sequence>MKRVAAKPGVATPDEALSESDSTCYVSLSDHIKRTRTTSQDEGLLLSSLLPEQYSGSVWSLESLAIPITYISTGLMYSFPQATIEFFPRSLGASDAQLSTVTVVRALPWTFKVLFGLLPDIFPIHGLRFTPYLFLGCVTASLFYIMLSIYSASDSLTIASFALLLFGATVGVVMADVMADALVAHRVLLLQQKSPRKRSEESKLQQEEPKAKMQSEGAHLQTTVYLCRFASEMVGYWLGAALSNKAQWGWGASMGQQFAFLAFVPMISVLPALKYLYEPEENGTMPLQEQVAGIWLMLQRRATWQPVCFLVLANAFFVQNAAWGNYLKVAYSFDAFQYGALSGIGACVTFASIILYRTHIMPHFEAPWHDVYFVTGLVVVFFSLLNVLLVLHVNEVFGVPPFWFAMGDAAGESFARGFQYLPVAQMFVAVCPEHQEGVAFALLTSVTNLAQAFSTRFLNNWENHRTESRYQSHLILKVFSFRFVHVFASLYYYAFAPHAETSRDGETQAAKSDGMVRVAIQLASFMVTGQLWKNVMETLYPFVRRRLDARAKKRASNEQFNQSTVFNGINAAAGPRGPNRQATTSTKLATEAMMSSNAVIHEQCVRLEQASDRAWEEAGLKQYDTFEDYTEMLVQFGYVSFFSLAFPLAPLLALLNNLLELRTDAFKLCQTRQRPLAHKASGIGVWLHVLQIMSVLAVLTNCFHLAYSTSLLERAFSSVTATQKVWIVFGIEHLLLLIKVWLACAVPSVPRDVSESLRRERELAKHDSARAMAARMLAEAGVSDSSDVKQSSMRYRKERYGWESPMSVSANCSLSAYFAPIHRRMRDFGVIWGFPPSFHTSKSRVQTLRKLIMSDAAAPAQDTPKQEEDSRKVNLVSMDGDSFEVSRGVAAMSELVKTLISDDADDDEVQEIPLPNVKSPVLSKVIEFCSHHHNNPMREIEKPLKSADMHDVVSDWDANFVDIEQEILFELILAANYMDIKSLLDLACAKVASMIKGKTPQEIRETFNIVNDFTPEEEAQIREENKWCEEA</sequence>
<feature type="transmembrane region" description="Helical" evidence="8">
    <location>
        <begin position="680"/>
        <end position="706"/>
    </location>
</feature>
<keyword evidence="4 8" id="KW-0812">Transmembrane</keyword>
<evidence type="ECO:0000256" key="8">
    <source>
        <dbReference type="SAM" id="Phobius"/>
    </source>
</evidence>
<dbReference type="Pfam" id="PF03092">
    <property type="entry name" value="BT1"/>
    <property type="match status" value="1"/>
</dbReference>
<dbReference type="AlphaFoldDB" id="A0A8T1UXG9"/>
<dbReference type="SMART" id="SM00512">
    <property type="entry name" value="Skp1"/>
    <property type="match status" value="1"/>
</dbReference>
<comment type="similarity">
    <text evidence="2">Belongs to the SKP1 family.</text>
</comment>
<dbReference type="FunFam" id="3.30.710.10:FF:000026">
    <property type="entry name" value="E3 ubiquitin ligase complex SCF subunit"/>
    <property type="match status" value="1"/>
</dbReference>
<evidence type="ECO:0000256" key="7">
    <source>
        <dbReference type="ARBA" id="ARBA00023136"/>
    </source>
</evidence>
<dbReference type="Proteomes" id="UP000688947">
    <property type="component" value="Unassembled WGS sequence"/>
</dbReference>
<keyword evidence="7 8" id="KW-0472">Membrane</keyword>
<dbReference type="Pfam" id="PF04547">
    <property type="entry name" value="Anoctamin"/>
    <property type="match status" value="1"/>
</dbReference>
<dbReference type="EMBL" id="JAENGZ010000079">
    <property type="protein sequence ID" value="KAG6970179.1"/>
    <property type="molecule type" value="Genomic_DNA"/>
</dbReference>
<dbReference type="CDD" id="cd18322">
    <property type="entry name" value="BTB_POZ_SKP1"/>
    <property type="match status" value="1"/>
</dbReference>
<feature type="domain" description="SKP1 component dimerisation" evidence="9">
    <location>
        <begin position="981"/>
        <end position="1028"/>
    </location>
</feature>
<protein>
    <submittedName>
        <fullName evidence="12">Uncharacterized protein</fullName>
    </submittedName>
</protein>
<keyword evidence="3" id="KW-0813">Transport</keyword>
<comment type="subcellular location">
    <subcellularLocation>
        <location evidence="1">Membrane</location>
        <topology evidence="1">Multi-pass membrane protein</topology>
    </subcellularLocation>
</comment>
<evidence type="ECO:0000313" key="13">
    <source>
        <dbReference type="Proteomes" id="UP000688947"/>
    </source>
</evidence>
<feature type="transmembrane region" description="Helical" evidence="8">
    <location>
        <begin position="726"/>
        <end position="749"/>
    </location>
</feature>
<name>A0A8T1UXG9_9STRA</name>
<dbReference type="PANTHER" id="PTHR12308">
    <property type="entry name" value="ANOCTAMIN"/>
    <property type="match status" value="1"/>
</dbReference>
<dbReference type="Pfam" id="PF03931">
    <property type="entry name" value="Skp1_POZ"/>
    <property type="match status" value="1"/>
</dbReference>
<dbReference type="InterPro" id="IPR016073">
    <property type="entry name" value="Skp1_comp_POZ"/>
</dbReference>
<evidence type="ECO:0000259" key="10">
    <source>
        <dbReference type="Pfam" id="PF03931"/>
    </source>
</evidence>
<feature type="transmembrane region" description="Helical" evidence="8">
    <location>
        <begin position="158"/>
        <end position="189"/>
    </location>
</feature>
<feature type="transmembrane region" description="Helical" evidence="8">
    <location>
        <begin position="132"/>
        <end position="152"/>
    </location>
</feature>
<reference evidence="12" key="1">
    <citation type="submission" date="2021-01" db="EMBL/GenBank/DDBJ databases">
        <title>Phytophthora aleatoria, a newly-described species from Pinus radiata is distinct from Phytophthora cactorum isolates based on comparative genomics.</title>
        <authorList>
            <person name="Mcdougal R."/>
            <person name="Panda P."/>
            <person name="Williams N."/>
            <person name="Studholme D.J."/>
        </authorList>
    </citation>
    <scope>NUCLEOTIDE SEQUENCE</scope>
    <source>
        <strain evidence="12">NZFS 3830</strain>
    </source>
</reference>
<feature type="transmembrane region" description="Helical" evidence="8">
    <location>
        <begin position="258"/>
        <end position="277"/>
    </location>
</feature>
<feature type="domain" description="SKP1 component POZ" evidence="10">
    <location>
        <begin position="872"/>
        <end position="934"/>
    </location>
</feature>
<dbReference type="OrthoDB" id="754047at2759"/>
<feature type="domain" description="Anoctamin transmembrane" evidence="11">
    <location>
        <begin position="374"/>
        <end position="760"/>
    </location>
</feature>
<feature type="transmembrane region" description="Helical" evidence="8">
    <location>
        <begin position="636"/>
        <end position="659"/>
    </location>
</feature>